<dbReference type="GO" id="GO:0051301">
    <property type="term" value="P:cell division"/>
    <property type="evidence" value="ECO:0007669"/>
    <property type="project" value="UniProtKB-KW"/>
</dbReference>
<feature type="active site" description="Proton donor" evidence="12">
    <location>
        <position position="113"/>
    </location>
</feature>
<dbReference type="GO" id="GO:0071555">
    <property type="term" value="P:cell wall organization"/>
    <property type="evidence" value="ECO:0007669"/>
    <property type="project" value="UniProtKB-KW"/>
</dbReference>
<evidence type="ECO:0000256" key="5">
    <source>
        <dbReference type="ARBA" id="ARBA00022679"/>
    </source>
</evidence>
<keyword evidence="8 12" id="KW-0131">Cell cycle</keyword>
<gene>
    <name evidence="12" type="primary">murA</name>
    <name evidence="14" type="ORF">A6769_31015</name>
</gene>
<organism evidence="14 15">
    <name type="scientific">Nostoc punctiforme NIES-2108</name>
    <dbReference type="NCBI Taxonomy" id="1356359"/>
    <lineage>
        <taxon>Bacteria</taxon>
        <taxon>Bacillati</taxon>
        <taxon>Cyanobacteriota</taxon>
        <taxon>Cyanophyceae</taxon>
        <taxon>Nostocales</taxon>
        <taxon>Nostocaceae</taxon>
        <taxon>Nostoc</taxon>
    </lineage>
</organism>
<accession>A0A367R607</accession>
<dbReference type="Pfam" id="PF00275">
    <property type="entry name" value="EPSP_synthase"/>
    <property type="match status" value="1"/>
</dbReference>
<dbReference type="UniPathway" id="UPA00219"/>
<evidence type="ECO:0000313" key="14">
    <source>
        <dbReference type="EMBL" id="RCJ31371.1"/>
    </source>
</evidence>
<dbReference type="GO" id="GO:0009252">
    <property type="term" value="P:peptidoglycan biosynthetic process"/>
    <property type="evidence" value="ECO:0007669"/>
    <property type="project" value="UniProtKB-UniRule"/>
</dbReference>
<feature type="binding site" evidence="12">
    <location>
        <begin position="118"/>
        <end position="122"/>
    </location>
    <ligand>
        <name>UDP-N-acetyl-alpha-D-glucosamine</name>
        <dbReference type="ChEBI" id="CHEBI:57705"/>
    </ligand>
</feature>
<feature type="binding site" evidence="12">
    <location>
        <position position="328"/>
    </location>
    <ligand>
        <name>UDP-N-acetyl-alpha-D-glucosamine</name>
        <dbReference type="ChEBI" id="CHEBI:57705"/>
    </ligand>
</feature>
<dbReference type="InterPro" id="IPR001986">
    <property type="entry name" value="Enolpyruvate_Tfrase_dom"/>
</dbReference>
<evidence type="ECO:0000256" key="6">
    <source>
        <dbReference type="ARBA" id="ARBA00022960"/>
    </source>
</evidence>
<reference evidence="14 15" key="1">
    <citation type="submission" date="2016-04" db="EMBL/GenBank/DDBJ databases">
        <authorList>
            <person name="Evans L.H."/>
            <person name="Alamgir A."/>
            <person name="Owens N."/>
            <person name="Weber N.D."/>
            <person name="Virtaneva K."/>
            <person name="Barbian K."/>
            <person name="Babar A."/>
            <person name="Rosenke K."/>
        </authorList>
    </citation>
    <scope>NUCLEOTIDE SEQUENCE [LARGE SCALE GENOMIC DNA]</scope>
    <source>
        <strain evidence="14">NIES-2108</strain>
    </source>
</reference>
<feature type="binding site" evidence="12">
    <location>
        <position position="306"/>
    </location>
    <ligand>
        <name>UDP-N-acetyl-alpha-D-glucosamine</name>
        <dbReference type="ChEBI" id="CHEBI:57705"/>
    </ligand>
</feature>
<evidence type="ECO:0000256" key="4">
    <source>
        <dbReference type="ARBA" id="ARBA00022618"/>
    </source>
</evidence>
<keyword evidence="3 12" id="KW-0963">Cytoplasm</keyword>
<evidence type="ECO:0000256" key="9">
    <source>
        <dbReference type="ARBA" id="ARBA00023316"/>
    </source>
</evidence>
<comment type="subcellular location">
    <subcellularLocation>
        <location evidence="1 12">Cytoplasm</location>
    </subcellularLocation>
</comment>
<feature type="binding site" evidence="12">
    <location>
        <begin position="19"/>
        <end position="20"/>
    </location>
    <ligand>
        <name>phosphoenolpyruvate</name>
        <dbReference type="ChEBI" id="CHEBI:58702"/>
    </ligand>
</feature>
<dbReference type="InterPro" id="IPR013792">
    <property type="entry name" value="RNA3'P_cycl/enolpyr_Trfase_a/b"/>
</dbReference>
<feature type="domain" description="Enolpyruvate transferase" evidence="13">
    <location>
        <begin position="5"/>
        <end position="403"/>
    </location>
</feature>
<proteinExistence type="inferred from homology"/>
<dbReference type="EC" id="2.5.1.7" evidence="12"/>
<dbReference type="PANTHER" id="PTHR43783:SF1">
    <property type="entry name" value="UDP-N-ACETYLGLUCOSAMINE 1-CARBOXYVINYLTRANSFERASE"/>
    <property type="match status" value="1"/>
</dbReference>
<keyword evidence="4 12" id="KW-0132">Cell division</keyword>
<evidence type="ECO:0000256" key="3">
    <source>
        <dbReference type="ARBA" id="ARBA00022490"/>
    </source>
</evidence>
<comment type="caution">
    <text evidence="12">Lacks conserved residue(s) required for the propagation of feature annotation.</text>
</comment>
<dbReference type="FunFam" id="3.65.10.10:FF:000001">
    <property type="entry name" value="UDP-N-acetylglucosamine 1-carboxyvinyltransferase"/>
    <property type="match status" value="1"/>
</dbReference>
<comment type="catalytic activity">
    <reaction evidence="11 12">
        <text>phosphoenolpyruvate + UDP-N-acetyl-alpha-D-glucosamine = UDP-N-acetyl-3-O-(1-carboxyvinyl)-alpha-D-glucosamine + phosphate</text>
        <dbReference type="Rhea" id="RHEA:18681"/>
        <dbReference type="ChEBI" id="CHEBI:43474"/>
        <dbReference type="ChEBI" id="CHEBI:57705"/>
        <dbReference type="ChEBI" id="CHEBI:58702"/>
        <dbReference type="ChEBI" id="CHEBI:68483"/>
        <dbReference type="EC" id="2.5.1.7"/>
    </reaction>
</comment>
<dbReference type="Proteomes" id="UP000252085">
    <property type="component" value="Unassembled WGS sequence"/>
</dbReference>
<evidence type="ECO:0000256" key="2">
    <source>
        <dbReference type="ARBA" id="ARBA00004752"/>
    </source>
</evidence>
<keyword evidence="7 12" id="KW-0573">Peptidoglycan synthesis</keyword>
<dbReference type="HAMAP" id="MF_00111">
    <property type="entry name" value="MurA"/>
    <property type="match status" value="1"/>
</dbReference>
<feature type="modified residue" description="2-(S-cysteinyl)pyruvic acid O-phosphothioketal" evidence="12">
    <location>
        <position position="113"/>
    </location>
</feature>
<dbReference type="InterPro" id="IPR050068">
    <property type="entry name" value="MurA_subfamily"/>
</dbReference>
<feature type="binding site" evidence="12">
    <location>
        <position position="89"/>
    </location>
    <ligand>
        <name>UDP-N-acetyl-alpha-D-glucosamine</name>
        <dbReference type="ChEBI" id="CHEBI:57705"/>
    </ligand>
</feature>
<dbReference type="NCBIfam" id="TIGR01072">
    <property type="entry name" value="murA"/>
    <property type="match status" value="1"/>
</dbReference>
<keyword evidence="6 12" id="KW-0133">Cell shape</keyword>
<evidence type="ECO:0000256" key="1">
    <source>
        <dbReference type="ARBA" id="ARBA00004496"/>
    </source>
</evidence>
<dbReference type="SUPFAM" id="SSF55205">
    <property type="entry name" value="EPT/RTPC-like"/>
    <property type="match status" value="1"/>
</dbReference>
<evidence type="ECO:0000256" key="7">
    <source>
        <dbReference type="ARBA" id="ARBA00022984"/>
    </source>
</evidence>
<dbReference type="GO" id="GO:0008760">
    <property type="term" value="F:UDP-N-acetylglucosamine 1-carboxyvinyltransferase activity"/>
    <property type="evidence" value="ECO:0007669"/>
    <property type="project" value="UniProtKB-UniRule"/>
</dbReference>
<comment type="similarity">
    <text evidence="10 12">Belongs to the EPSP synthase family. MurA subfamily.</text>
</comment>
<comment type="function">
    <text evidence="12">Cell wall formation. Adds enolpyruvyl to UDP-N-acetylglucosamine.</text>
</comment>
<keyword evidence="5 12" id="KW-0808">Transferase</keyword>
<comment type="pathway">
    <text evidence="2 12">Cell wall biogenesis; peptidoglycan biosynthesis.</text>
</comment>
<dbReference type="GO" id="GO:0008360">
    <property type="term" value="P:regulation of cell shape"/>
    <property type="evidence" value="ECO:0007669"/>
    <property type="project" value="UniProtKB-KW"/>
</dbReference>
<sequence length="435" mass="46091">MQIWGGHPLRGHVKISGAKNSALVIMAGALLCPGDCRIRNVPLLADVERMGQVLSALGVQLTRQGDILDINASEIKTSKAPYELVTQLRASFFAIGAILARLGVAQMPLPGGCAIGARPVDLHVRGLQAMGAEVQIEHGICNAYVPGSSRRLKGAKIYLDIASVGATENLMMAATLAEGETIIENAAREPEVVDLANFCNAMGAKIKGAGTSRIIIEGVPKLHSVDYSIIPDRIEAGTFLLAAAITRSELLLSPVAPEHLIPVIAKLRDIGVTIIEEKPDHLHILPAETLKATDIETQYHPGFPTDMQAPFMALLAVAEGDSVINESVFENRLRHASELNRLGADIRVKGNAAFVRGVPKLSGAPVLGTDLRASAALVIAGLAAEGQTTIQGLQHLDRGYDRLDMKLQQLGAKILRVGETPTDAEMAPSISSLSS</sequence>
<evidence type="ECO:0000313" key="15">
    <source>
        <dbReference type="Proteomes" id="UP000252085"/>
    </source>
</evidence>
<dbReference type="GO" id="GO:0019277">
    <property type="term" value="P:UDP-N-acetylgalactosamine biosynthetic process"/>
    <property type="evidence" value="ECO:0007669"/>
    <property type="project" value="InterPro"/>
</dbReference>
<evidence type="ECO:0000256" key="10">
    <source>
        <dbReference type="ARBA" id="ARBA00038367"/>
    </source>
</evidence>
<dbReference type="Gene3D" id="3.65.10.10">
    <property type="entry name" value="Enolpyruvate transferase domain"/>
    <property type="match status" value="2"/>
</dbReference>
<keyword evidence="9 12" id="KW-0961">Cell wall biogenesis/degradation</keyword>
<dbReference type="InterPro" id="IPR005750">
    <property type="entry name" value="UDP_GlcNAc_COvinyl_MurA"/>
</dbReference>
<comment type="caution">
    <text evidence="14">The sequence shown here is derived from an EMBL/GenBank/DDBJ whole genome shotgun (WGS) entry which is preliminary data.</text>
</comment>
<dbReference type="PANTHER" id="PTHR43783">
    <property type="entry name" value="UDP-N-ACETYLGLUCOSAMINE 1-CARBOXYVINYLTRANSFERASE"/>
    <property type="match status" value="1"/>
</dbReference>
<dbReference type="GO" id="GO:0005737">
    <property type="term" value="C:cytoplasm"/>
    <property type="evidence" value="ECO:0007669"/>
    <property type="project" value="UniProtKB-SubCell"/>
</dbReference>
<keyword evidence="12" id="KW-0670">Pyruvate</keyword>
<dbReference type="AlphaFoldDB" id="A0A367R607"/>
<dbReference type="EMBL" id="LXQE01000176">
    <property type="protein sequence ID" value="RCJ31371.1"/>
    <property type="molecule type" value="Genomic_DNA"/>
</dbReference>
<dbReference type="InterPro" id="IPR036968">
    <property type="entry name" value="Enolpyruvate_Tfrase_sf"/>
</dbReference>
<dbReference type="NCBIfam" id="NF006873">
    <property type="entry name" value="PRK09369.1"/>
    <property type="match status" value="1"/>
</dbReference>
<name>A0A367R607_NOSPU</name>
<evidence type="ECO:0000256" key="8">
    <source>
        <dbReference type="ARBA" id="ARBA00023306"/>
    </source>
</evidence>
<evidence type="ECO:0000259" key="13">
    <source>
        <dbReference type="Pfam" id="PF00275"/>
    </source>
</evidence>
<evidence type="ECO:0000256" key="11">
    <source>
        <dbReference type="ARBA" id="ARBA00047527"/>
    </source>
</evidence>
<evidence type="ECO:0000256" key="12">
    <source>
        <dbReference type="HAMAP-Rule" id="MF_00111"/>
    </source>
</evidence>
<protein>
    <recommendedName>
        <fullName evidence="12">UDP-N-acetylglucosamine 1-carboxyvinyltransferase</fullName>
        <ecNumber evidence="12">2.5.1.7</ecNumber>
    </recommendedName>
    <alternativeName>
        <fullName evidence="12">Enoylpyruvate transferase</fullName>
    </alternativeName>
    <alternativeName>
        <fullName evidence="12">UDP-N-acetylglucosamine enolpyruvyl transferase</fullName>
        <shortName evidence="12">EPT</shortName>
    </alternativeName>
</protein>
<dbReference type="CDD" id="cd01555">
    <property type="entry name" value="UdpNAET"/>
    <property type="match status" value="1"/>
</dbReference>